<name>A0A9W8E387_9FUNG</name>
<dbReference type="PRINTS" id="PR00972">
    <property type="entry name" value="RIBSOMALS12E"/>
</dbReference>
<dbReference type="PANTHER" id="PTHR11843">
    <property type="entry name" value="40S RIBOSOMAL PROTEIN S12"/>
    <property type="match status" value="1"/>
</dbReference>
<dbReference type="AlphaFoldDB" id="A0A9W8E387"/>
<keyword evidence="8" id="KW-1185">Reference proteome</keyword>
<dbReference type="Pfam" id="PF01248">
    <property type="entry name" value="Ribosomal_L7Ae"/>
    <property type="match status" value="1"/>
</dbReference>
<dbReference type="SUPFAM" id="SSF55315">
    <property type="entry name" value="L30e-like"/>
    <property type="match status" value="1"/>
</dbReference>
<evidence type="ECO:0000313" key="7">
    <source>
        <dbReference type="EMBL" id="KAJ1930740.1"/>
    </source>
</evidence>
<dbReference type="Proteomes" id="UP001150569">
    <property type="component" value="Unassembled WGS sequence"/>
</dbReference>
<evidence type="ECO:0000256" key="4">
    <source>
        <dbReference type="RuleBase" id="RU000670"/>
    </source>
</evidence>
<gene>
    <name evidence="7" type="primary">RPS12_1</name>
    <name evidence="6" type="synonym">RPS12_2</name>
    <name evidence="7" type="ORF">IWQ60_000024</name>
    <name evidence="6" type="ORF">IWQ60_001539</name>
</gene>
<dbReference type="OrthoDB" id="10249311at2759"/>
<dbReference type="InterPro" id="IPR000530">
    <property type="entry name" value="Ribosomal_eS12"/>
</dbReference>
<dbReference type="FunFam" id="3.30.1330.30:FF:000005">
    <property type="entry name" value="40S ribosomal protein S12"/>
    <property type="match status" value="1"/>
</dbReference>
<dbReference type="Gene3D" id="3.30.1330.30">
    <property type="match status" value="1"/>
</dbReference>
<keyword evidence="3 4" id="KW-0687">Ribonucleoprotein</keyword>
<dbReference type="InterPro" id="IPR029064">
    <property type="entry name" value="Ribosomal_eL30-like_sf"/>
</dbReference>
<dbReference type="GO" id="GO:0015935">
    <property type="term" value="C:small ribosomal subunit"/>
    <property type="evidence" value="ECO:0007669"/>
    <property type="project" value="UniProtKB-ARBA"/>
</dbReference>
<dbReference type="GO" id="GO:0006412">
    <property type="term" value="P:translation"/>
    <property type="evidence" value="ECO:0007669"/>
    <property type="project" value="InterPro"/>
</dbReference>
<evidence type="ECO:0000256" key="3">
    <source>
        <dbReference type="ARBA" id="ARBA00023274"/>
    </source>
</evidence>
<sequence length="145" mass="15963">MASEGDVPQSIEVEVAADASAPSHKMTVEEAVQDVLRRSLIHNGLIRGMRQGVKALDSRRAHMCVLSDSCDEAEYVKLVEALCAEHKIPLIKVSDSKKLGEWVGQCKIDREGNARNVVGASCVVICDWGEESEARNILLQYFESH</sequence>
<dbReference type="EMBL" id="JANBPT010000051">
    <property type="protein sequence ID" value="KAJ1928996.1"/>
    <property type="molecule type" value="Genomic_DNA"/>
</dbReference>
<comment type="similarity">
    <text evidence="1 4">Belongs to the eukaryotic ribosomal protein eS12 family.</text>
</comment>
<comment type="caution">
    <text evidence="7">The sequence shown here is derived from an EMBL/GenBank/DDBJ whole genome shotgun (WGS) entry which is preliminary data.</text>
</comment>
<keyword evidence="2 4" id="KW-0689">Ribosomal protein</keyword>
<feature type="domain" description="Ribosomal protein eL8/eL30/eS12/Gadd45" evidence="5">
    <location>
        <begin position="31"/>
        <end position="124"/>
    </location>
</feature>
<organism evidence="7 8">
    <name type="scientific">Tieghemiomyces parasiticus</name>
    <dbReference type="NCBI Taxonomy" id="78921"/>
    <lineage>
        <taxon>Eukaryota</taxon>
        <taxon>Fungi</taxon>
        <taxon>Fungi incertae sedis</taxon>
        <taxon>Zoopagomycota</taxon>
        <taxon>Kickxellomycotina</taxon>
        <taxon>Dimargaritomycetes</taxon>
        <taxon>Dimargaritales</taxon>
        <taxon>Dimargaritaceae</taxon>
        <taxon>Tieghemiomyces</taxon>
    </lineage>
</organism>
<evidence type="ECO:0000313" key="8">
    <source>
        <dbReference type="Proteomes" id="UP001150569"/>
    </source>
</evidence>
<evidence type="ECO:0000256" key="2">
    <source>
        <dbReference type="ARBA" id="ARBA00022980"/>
    </source>
</evidence>
<evidence type="ECO:0000313" key="6">
    <source>
        <dbReference type="EMBL" id="KAJ1928996.1"/>
    </source>
</evidence>
<evidence type="ECO:0000259" key="5">
    <source>
        <dbReference type="Pfam" id="PF01248"/>
    </source>
</evidence>
<dbReference type="InterPro" id="IPR004038">
    <property type="entry name" value="Ribosomal_eL8/eL30/eS12/Gad45"/>
</dbReference>
<protein>
    <recommendedName>
        <fullName evidence="4">40S ribosomal protein S12</fullName>
    </recommendedName>
</protein>
<evidence type="ECO:0000256" key="1">
    <source>
        <dbReference type="ARBA" id="ARBA00005824"/>
    </source>
</evidence>
<accession>A0A9W8E387</accession>
<proteinExistence type="inferred from homology"/>
<reference evidence="7" key="1">
    <citation type="submission" date="2022-07" db="EMBL/GenBank/DDBJ databases">
        <title>Phylogenomic reconstructions and comparative analyses of Kickxellomycotina fungi.</title>
        <authorList>
            <person name="Reynolds N.K."/>
            <person name="Stajich J.E."/>
            <person name="Barry K."/>
            <person name="Grigoriev I.V."/>
            <person name="Crous P."/>
            <person name="Smith M.E."/>
        </authorList>
    </citation>
    <scope>NUCLEOTIDE SEQUENCE</scope>
    <source>
        <strain evidence="7">RSA 861</strain>
    </source>
</reference>
<dbReference type="GO" id="GO:0003735">
    <property type="term" value="F:structural constituent of ribosome"/>
    <property type="evidence" value="ECO:0007669"/>
    <property type="project" value="InterPro"/>
</dbReference>
<dbReference type="EMBL" id="JANBPT010000001">
    <property type="protein sequence ID" value="KAJ1930740.1"/>
    <property type="molecule type" value="Genomic_DNA"/>
</dbReference>
<dbReference type="GO" id="GO:0022626">
    <property type="term" value="C:cytosolic ribosome"/>
    <property type="evidence" value="ECO:0007669"/>
    <property type="project" value="UniProtKB-ARBA"/>
</dbReference>